<evidence type="ECO:0000256" key="1">
    <source>
        <dbReference type="ARBA" id="ARBA00023054"/>
    </source>
</evidence>
<reference evidence="4 5" key="1">
    <citation type="journal article" date="2010" name="Cell">
        <title>The genome of Naegleria gruberi illuminates early eukaryotic versatility.</title>
        <authorList>
            <person name="Fritz-Laylin L.K."/>
            <person name="Prochnik S.E."/>
            <person name="Ginger M.L."/>
            <person name="Dacks J.B."/>
            <person name="Carpenter M.L."/>
            <person name="Field M.C."/>
            <person name="Kuo A."/>
            <person name="Paredez A."/>
            <person name="Chapman J."/>
            <person name="Pham J."/>
            <person name="Shu S."/>
            <person name="Neupane R."/>
            <person name="Cipriano M."/>
            <person name="Mancuso J."/>
            <person name="Tu H."/>
            <person name="Salamov A."/>
            <person name="Lindquist E."/>
            <person name="Shapiro H."/>
            <person name="Lucas S."/>
            <person name="Grigoriev I.V."/>
            <person name="Cande W.Z."/>
            <person name="Fulton C."/>
            <person name="Rokhsar D.S."/>
            <person name="Dawson S.C."/>
        </authorList>
    </citation>
    <scope>NUCLEOTIDE SEQUENCE [LARGE SCALE GENOMIC DNA]</scope>
    <source>
        <strain evidence="4 5">NEG-M</strain>
    </source>
</reference>
<dbReference type="PANTHER" id="PTHR21502:SF3">
    <property type="entry name" value="CILIUM ASSEMBLY PROTEIN DZIP1L"/>
    <property type="match status" value="1"/>
</dbReference>
<dbReference type="OrthoDB" id="515971at2759"/>
<evidence type="ECO:0000313" key="4">
    <source>
        <dbReference type="EMBL" id="EFC45583.1"/>
    </source>
</evidence>
<name>D2VC24_NAEGR</name>
<dbReference type="EMBL" id="GG738862">
    <property type="protein sequence ID" value="EFC45583.1"/>
    <property type="molecule type" value="Genomic_DNA"/>
</dbReference>
<dbReference type="GO" id="GO:0005737">
    <property type="term" value="C:cytoplasm"/>
    <property type="evidence" value="ECO:0007669"/>
    <property type="project" value="UniProtKB-SubCell"/>
</dbReference>
<dbReference type="InterPro" id="IPR032714">
    <property type="entry name" value="DZIP1_N"/>
</dbReference>
<feature type="compositionally biased region" description="Basic residues" evidence="2">
    <location>
        <begin position="20"/>
        <end position="32"/>
    </location>
</feature>
<dbReference type="AlphaFoldDB" id="D2VC24"/>
<feature type="domain" description="Cilium assembly protein DZIP1 N-terminal" evidence="3">
    <location>
        <begin position="119"/>
        <end position="197"/>
    </location>
</feature>
<dbReference type="InterPro" id="IPR051241">
    <property type="entry name" value="DZIP_RILPL"/>
</dbReference>
<dbReference type="PANTHER" id="PTHR21502">
    <property type="entry name" value="ZINC FINGER PROTEIN DZIP1"/>
    <property type="match status" value="1"/>
</dbReference>
<sequence length="200" mass="23742">METNDTTQEEVEYIDEAQLKKKRKSLKPKTKSRPTSEEYVEYKRSLTDRHSSPNVHYYPPPPHMQYYPPPPQHVSYGGYPPHYSNPPPVNYQYNNAVPQPASTYSSDGDYSYDQNNGKFYFKPRRETLNWRVLLSLNLEKIMDKVDIDTLESITKNLTFARVDFNDLRYFNETNFVQVFRLSQLIIEYLLYVQNYLSVKK</sequence>
<dbReference type="InParanoid" id="D2VC24"/>
<accession>D2VC24</accession>
<dbReference type="KEGG" id="ngr:NAEGRDRAFT_66420"/>
<feature type="compositionally biased region" description="Pro residues" evidence="2">
    <location>
        <begin position="58"/>
        <end position="72"/>
    </location>
</feature>
<gene>
    <name evidence="4" type="ORF">NAEGRDRAFT_66420</name>
</gene>
<evidence type="ECO:0000256" key="2">
    <source>
        <dbReference type="SAM" id="MobiDB-lite"/>
    </source>
</evidence>
<dbReference type="Proteomes" id="UP000006671">
    <property type="component" value="Unassembled WGS sequence"/>
</dbReference>
<keyword evidence="1" id="KW-0175">Coiled coil</keyword>
<dbReference type="GO" id="GO:0008270">
    <property type="term" value="F:zinc ion binding"/>
    <property type="evidence" value="ECO:0007669"/>
    <property type="project" value="UniProtKB-KW"/>
</dbReference>
<dbReference type="VEuPathDB" id="AmoebaDB:NAEGRDRAFT_66420"/>
<evidence type="ECO:0000259" key="3">
    <source>
        <dbReference type="Pfam" id="PF13815"/>
    </source>
</evidence>
<proteinExistence type="predicted"/>
<dbReference type="RefSeq" id="XP_002678327.1">
    <property type="nucleotide sequence ID" value="XM_002678281.1"/>
</dbReference>
<feature type="compositionally biased region" description="Basic and acidic residues" evidence="2">
    <location>
        <begin position="34"/>
        <end position="51"/>
    </location>
</feature>
<evidence type="ECO:0000313" key="5">
    <source>
        <dbReference type="Proteomes" id="UP000006671"/>
    </source>
</evidence>
<feature type="region of interest" description="Disordered" evidence="2">
    <location>
        <begin position="1"/>
        <end position="73"/>
    </location>
</feature>
<dbReference type="Pfam" id="PF13815">
    <property type="entry name" value="Dzip-like_N"/>
    <property type="match status" value="1"/>
</dbReference>
<keyword evidence="5" id="KW-1185">Reference proteome</keyword>
<protein>
    <submittedName>
        <fullName evidence="4">Predicted protein</fullName>
    </submittedName>
</protein>
<dbReference type="GeneID" id="8857200"/>
<organism evidence="5">
    <name type="scientific">Naegleria gruberi</name>
    <name type="common">Amoeba</name>
    <dbReference type="NCBI Taxonomy" id="5762"/>
    <lineage>
        <taxon>Eukaryota</taxon>
        <taxon>Discoba</taxon>
        <taxon>Heterolobosea</taxon>
        <taxon>Tetramitia</taxon>
        <taxon>Eutetramitia</taxon>
        <taxon>Vahlkampfiidae</taxon>
        <taxon>Naegleria</taxon>
    </lineage>
</organism>